<dbReference type="AlphaFoldDB" id="A0A0C4EF85"/>
<dbReference type="STRING" id="644358.A0A0C4EF85"/>
<dbReference type="InterPro" id="IPR057684">
    <property type="entry name" value="DUF7924"/>
</dbReference>
<name>A0A0C4EF85_MAGP6</name>
<dbReference type="EnsemblFungi" id="MAPG_11424T0">
    <property type="protein sequence ID" value="MAPG_11424T0"/>
    <property type="gene ID" value="MAPG_11424"/>
</dbReference>
<evidence type="ECO:0000313" key="3">
    <source>
        <dbReference type="EMBL" id="KLU92479.1"/>
    </source>
</evidence>
<dbReference type="eggNOG" id="ENOG502SK65">
    <property type="taxonomic scope" value="Eukaryota"/>
</dbReference>
<dbReference type="EMBL" id="GL876981">
    <property type="protein sequence ID" value="KLU92479.1"/>
    <property type="molecule type" value="Genomic_DNA"/>
</dbReference>
<reference evidence="3" key="2">
    <citation type="submission" date="2010-05" db="EMBL/GenBank/DDBJ databases">
        <title>The Genome Sequence of Magnaporthe poae strain ATCC 64411.</title>
        <authorList>
            <consortium name="The Broad Institute Genome Sequencing Platform"/>
            <consortium name="Broad Institute Genome Sequencing Center for Infectious Disease"/>
            <person name="Ma L.-J."/>
            <person name="Dead R."/>
            <person name="Young S."/>
            <person name="Zeng Q."/>
            <person name="Koehrsen M."/>
            <person name="Alvarado L."/>
            <person name="Berlin A."/>
            <person name="Chapman S.B."/>
            <person name="Chen Z."/>
            <person name="Freedman E."/>
            <person name="Gellesch M."/>
            <person name="Goldberg J."/>
            <person name="Griggs A."/>
            <person name="Gujja S."/>
            <person name="Heilman E.R."/>
            <person name="Heiman D."/>
            <person name="Hepburn T."/>
            <person name="Howarth C."/>
            <person name="Jen D."/>
            <person name="Larson L."/>
            <person name="Mehta T."/>
            <person name="Neiman D."/>
            <person name="Pearson M."/>
            <person name="Roberts A."/>
            <person name="Saif S."/>
            <person name="Shea T."/>
            <person name="Shenoy N."/>
            <person name="Sisk P."/>
            <person name="Stolte C."/>
            <person name="Sykes S."/>
            <person name="Walk T."/>
            <person name="White J."/>
            <person name="Yandava C."/>
            <person name="Haas B."/>
            <person name="Nusbaum C."/>
            <person name="Birren B."/>
        </authorList>
    </citation>
    <scope>NUCLEOTIDE SEQUENCE</scope>
    <source>
        <strain evidence="3">ATCC 64411</strain>
    </source>
</reference>
<dbReference type="PANTHER" id="PTHR42470:SF2">
    <property type="match status" value="1"/>
</dbReference>
<reference evidence="4" key="4">
    <citation type="journal article" date="2015" name="G3 (Bethesda)">
        <title>Genome sequences of three phytopathogenic species of the Magnaporthaceae family of fungi.</title>
        <authorList>
            <person name="Okagaki L.H."/>
            <person name="Nunes C.C."/>
            <person name="Sailsbery J."/>
            <person name="Clay B."/>
            <person name="Brown D."/>
            <person name="John T."/>
            <person name="Oh Y."/>
            <person name="Young N."/>
            <person name="Fitzgerald M."/>
            <person name="Haas B.J."/>
            <person name="Zeng Q."/>
            <person name="Young S."/>
            <person name="Adiconis X."/>
            <person name="Fan L."/>
            <person name="Levin J.Z."/>
            <person name="Mitchell T.K."/>
            <person name="Okubara P.A."/>
            <person name="Farman M.L."/>
            <person name="Kohn L.M."/>
            <person name="Birren B."/>
            <person name="Ma L.-J."/>
            <person name="Dean R.A."/>
        </authorList>
    </citation>
    <scope>NUCLEOTIDE SEQUENCE</scope>
    <source>
        <strain evidence="4">ATCC 64411 / 73-15</strain>
    </source>
</reference>
<reference evidence="3" key="3">
    <citation type="submission" date="2011-03" db="EMBL/GenBank/DDBJ databases">
        <title>Annotation of Magnaporthe poae ATCC 64411.</title>
        <authorList>
            <person name="Ma L.-J."/>
            <person name="Dead R."/>
            <person name="Young S.K."/>
            <person name="Zeng Q."/>
            <person name="Gargeya S."/>
            <person name="Fitzgerald M."/>
            <person name="Haas B."/>
            <person name="Abouelleil A."/>
            <person name="Alvarado L."/>
            <person name="Arachchi H.M."/>
            <person name="Berlin A."/>
            <person name="Brown A."/>
            <person name="Chapman S.B."/>
            <person name="Chen Z."/>
            <person name="Dunbar C."/>
            <person name="Freedman E."/>
            <person name="Gearin G."/>
            <person name="Gellesch M."/>
            <person name="Goldberg J."/>
            <person name="Griggs A."/>
            <person name="Gujja S."/>
            <person name="Heiman D."/>
            <person name="Howarth C."/>
            <person name="Larson L."/>
            <person name="Lui A."/>
            <person name="MacDonald P.J.P."/>
            <person name="Mehta T."/>
            <person name="Montmayeur A."/>
            <person name="Murphy C."/>
            <person name="Neiman D."/>
            <person name="Pearson M."/>
            <person name="Priest M."/>
            <person name="Roberts A."/>
            <person name="Saif S."/>
            <person name="Shea T."/>
            <person name="Shenoy N."/>
            <person name="Sisk P."/>
            <person name="Stolte C."/>
            <person name="Sykes S."/>
            <person name="Yandava C."/>
            <person name="Wortman J."/>
            <person name="Nusbaum C."/>
            <person name="Birren B."/>
        </authorList>
    </citation>
    <scope>NUCLEOTIDE SEQUENCE</scope>
    <source>
        <strain evidence="3">ATCC 64411</strain>
    </source>
</reference>
<feature type="region of interest" description="Disordered" evidence="1">
    <location>
        <begin position="276"/>
        <end position="316"/>
    </location>
</feature>
<feature type="compositionally biased region" description="Polar residues" evidence="1">
    <location>
        <begin position="290"/>
        <end position="307"/>
    </location>
</feature>
<dbReference type="EMBL" id="ADBL01002818">
    <property type="status" value="NOT_ANNOTATED_CDS"/>
    <property type="molecule type" value="Genomic_DNA"/>
</dbReference>
<evidence type="ECO:0000313" key="4">
    <source>
        <dbReference type="EnsemblFungi" id="MAPG_11424T0"/>
    </source>
</evidence>
<evidence type="ECO:0000259" key="2">
    <source>
        <dbReference type="Pfam" id="PF25545"/>
    </source>
</evidence>
<dbReference type="PANTHER" id="PTHR42470">
    <property type="entry name" value="VAST DOMAIN-CONTAINING PROTEIN"/>
    <property type="match status" value="1"/>
</dbReference>
<sequence length="316" mass="34972">MNIKASRPSDASKALCESLLELPQPVPGDTIFRDDTFELACLKLHGKNQARIIQDIGRLIVPSAEGFATLGAAHLDILVESVNEGWNNSVPLSSPRPRPDYAVGFGIDAFTADQLAKLSPLVGEVFAGDKSLFMATFYMYFPFLTCEVKSGRATLDVADRQNAHSMTLAVRAVVELFRAVNREAEIDRQILAFSISHSDTSVKIYSHYPVMEGKETKYYRHPIQDIGIMMSGGKDRWTPYRFTKNVYDVWMPTHFRNICSAIDQLPRMDAAAHELGAGSVSELAEDDAQLASSPEQQRSTPETSSGEPGNAKRRKE</sequence>
<accession>A0A0C4EF85</accession>
<dbReference type="Pfam" id="PF25545">
    <property type="entry name" value="DUF7924"/>
    <property type="match status" value="1"/>
</dbReference>
<gene>
    <name evidence="3" type="ORF">MAPG_11424</name>
</gene>
<protein>
    <recommendedName>
        <fullName evidence="2">DUF7924 domain-containing protein</fullName>
    </recommendedName>
</protein>
<evidence type="ECO:0000313" key="5">
    <source>
        <dbReference type="Proteomes" id="UP000011715"/>
    </source>
</evidence>
<evidence type="ECO:0000256" key="1">
    <source>
        <dbReference type="SAM" id="MobiDB-lite"/>
    </source>
</evidence>
<proteinExistence type="predicted"/>
<organism evidence="4 5">
    <name type="scientific">Magnaporthiopsis poae (strain ATCC 64411 / 73-15)</name>
    <name type="common">Kentucky bluegrass fungus</name>
    <name type="synonym">Magnaporthe poae</name>
    <dbReference type="NCBI Taxonomy" id="644358"/>
    <lineage>
        <taxon>Eukaryota</taxon>
        <taxon>Fungi</taxon>
        <taxon>Dikarya</taxon>
        <taxon>Ascomycota</taxon>
        <taxon>Pezizomycotina</taxon>
        <taxon>Sordariomycetes</taxon>
        <taxon>Sordariomycetidae</taxon>
        <taxon>Magnaporthales</taxon>
        <taxon>Magnaporthaceae</taxon>
        <taxon>Magnaporthiopsis</taxon>
    </lineage>
</organism>
<keyword evidence="5" id="KW-1185">Reference proteome</keyword>
<dbReference type="VEuPathDB" id="FungiDB:MAPG_11424"/>
<dbReference type="Proteomes" id="UP000011715">
    <property type="component" value="Unassembled WGS sequence"/>
</dbReference>
<reference evidence="4" key="5">
    <citation type="submission" date="2015-06" db="UniProtKB">
        <authorList>
            <consortium name="EnsemblFungi"/>
        </authorList>
    </citation>
    <scope>IDENTIFICATION</scope>
    <source>
        <strain evidence="4">ATCC 64411</strain>
    </source>
</reference>
<dbReference type="OrthoDB" id="5132737at2759"/>
<reference evidence="5" key="1">
    <citation type="submission" date="2010-05" db="EMBL/GenBank/DDBJ databases">
        <title>The genome sequence of Magnaporthe poae strain ATCC 64411.</title>
        <authorList>
            <person name="Ma L.-J."/>
            <person name="Dead R."/>
            <person name="Young S."/>
            <person name="Zeng Q."/>
            <person name="Koehrsen M."/>
            <person name="Alvarado L."/>
            <person name="Berlin A."/>
            <person name="Chapman S.B."/>
            <person name="Chen Z."/>
            <person name="Freedman E."/>
            <person name="Gellesch M."/>
            <person name="Goldberg J."/>
            <person name="Griggs A."/>
            <person name="Gujja S."/>
            <person name="Heilman E.R."/>
            <person name="Heiman D."/>
            <person name="Hepburn T."/>
            <person name="Howarth C."/>
            <person name="Jen D."/>
            <person name="Larson L."/>
            <person name="Mehta T."/>
            <person name="Neiman D."/>
            <person name="Pearson M."/>
            <person name="Roberts A."/>
            <person name="Saif S."/>
            <person name="Shea T."/>
            <person name="Shenoy N."/>
            <person name="Sisk P."/>
            <person name="Stolte C."/>
            <person name="Sykes S."/>
            <person name="Walk T."/>
            <person name="White J."/>
            <person name="Yandava C."/>
            <person name="Haas B."/>
            <person name="Nusbaum C."/>
            <person name="Birren B."/>
        </authorList>
    </citation>
    <scope>NUCLEOTIDE SEQUENCE [LARGE SCALE GENOMIC DNA]</scope>
    <source>
        <strain evidence="5">ATCC 64411 / 73-15</strain>
    </source>
</reference>
<dbReference type="OMA" id="THNMTIG"/>
<feature type="domain" description="DUF7924" evidence="2">
    <location>
        <begin position="37"/>
        <end position="262"/>
    </location>
</feature>